<evidence type="ECO:0000256" key="1">
    <source>
        <dbReference type="ARBA" id="ARBA00002591"/>
    </source>
</evidence>
<comment type="similarity">
    <text evidence="3">Belongs to the FlgI family.</text>
</comment>
<proteinExistence type="inferred from homology"/>
<evidence type="ECO:0000256" key="7">
    <source>
        <dbReference type="SAM" id="SignalP"/>
    </source>
</evidence>
<gene>
    <name evidence="8" type="ORF">SAMN05216429_110127</name>
</gene>
<dbReference type="PANTHER" id="PTHR30381">
    <property type="entry name" value="FLAGELLAR P-RING PERIPLASMIC PROTEIN FLGI"/>
    <property type="match status" value="1"/>
</dbReference>
<name>A0A1I3WU00_9GAMM</name>
<feature type="compositionally biased region" description="Polar residues" evidence="6">
    <location>
        <begin position="231"/>
        <end position="242"/>
    </location>
</feature>
<evidence type="ECO:0000256" key="2">
    <source>
        <dbReference type="ARBA" id="ARBA00004117"/>
    </source>
</evidence>
<evidence type="ECO:0000256" key="6">
    <source>
        <dbReference type="SAM" id="MobiDB-lite"/>
    </source>
</evidence>
<reference evidence="8 9" key="1">
    <citation type="submission" date="2016-10" db="EMBL/GenBank/DDBJ databases">
        <authorList>
            <person name="de Groot N.N."/>
        </authorList>
    </citation>
    <scope>NUCLEOTIDE SEQUENCE [LARGE SCALE GENOMIC DNA]</scope>
    <source>
        <strain evidence="8 9">IBRC-M 10445</strain>
    </source>
</reference>
<dbReference type="PRINTS" id="PR01010">
    <property type="entry name" value="FLGPRINGFLGI"/>
</dbReference>
<keyword evidence="9" id="KW-1185">Reference proteome</keyword>
<evidence type="ECO:0000313" key="9">
    <source>
        <dbReference type="Proteomes" id="UP000199445"/>
    </source>
</evidence>
<dbReference type="InterPro" id="IPR001782">
    <property type="entry name" value="Flag_FlgI"/>
</dbReference>
<dbReference type="PANTHER" id="PTHR30381:SF0">
    <property type="entry name" value="FLAGELLAR P-RING PROTEIN"/>
    <property type="match status" value="1"/>
</dbReference>
<dbReference type="GO" id="GO:0009428">
    <property type="term" value="C:bacterial-type flagellum basal body, distal rod, P ring"/>
    <property type="evidence" value="ECO:0007669"/>
    <property type="project" value="InterPro"/>
</dbReference>
<evidence type="ECO:0000256" key="5">
    <source>
        <dbReference type="ARBA" id="ARBA00023143"/>
    </source>
</evidence>
<evidence type="ECO:0000313" key="8">
    <source>
        <dbReference type="EMBL" id="SFK10683.1"/>
    </source>
</evidence>
<dbReference type="GO" id="GO:0071973">
    <property type="term" value="P:bacterial-type flagellum-dependent cell motility"/>
    <property type="evidence" value="ECO:0007669"/>
    <property type="project" value="InterPro"/>
</dbReference>
<dbReference type="Proteomes" id="UP000199445">
    <property type="component" value="Unassembled WGS sequence"/>
</dbReference>
<sequence length="242" mass="25464">MIRNALAVFTLLAVCAAPVMADRLKDMAKVKGVRNNQLVGYGLVVGLDGTGDSAPFTNQTLRNMMEKFGISLPEGVNPSSDNVAAVTISANLPPFAKAGQELDVTVSSIGNAESLRGGTLLMTPLRGADDQVYAMAQGSLIVGGFGAGGQDGSRITVNVPSVGRIPNGATIEREVQSPFTRGDTITFNLMRSDFTTARRVVEAINEKLGPDMAYAHDATSVSVRAPRDPSQRGQFSVDSGKY</sequence>
<feature type="signal peptide" evidence="7">
    <location>
        <begin position="1"/>
        <end position="21"/>
    </location>
</feature>
<keyword evidence="5" id="KW-0975">Bacterial flagellum</keyword>
<keyword evidence="4 7" id="KW-0732">Signal</keyword>
<keyword evidence="8" id="KW-0969">Cilium</keyword>
<dbReference type="AlphaFoldDB" id="A0A1I3WU00"/>
<keyword evidence="8" id="KW-0966">Cell projection</keyword>
<dbReference type="Pfam" id="PF02119">
    <property type="entry name" value="FlgI"/>
    <property type="match status" value="1"/>
</dbReference>
<organism evidence="8 9">
    <name type="scientific">Marinobacter persicus</name>
    <dbReference type="NCBI Taxonomy" id="930118"/>
    <lineage>
        <taxon>Bacteria</taxon>
        <taxon>Pseudomonadati</taxon>
        <taxon>Pseudomonadota</taxon>
        <taxon>Gammaproteobacteria</taxon>
        <taxon>Pseudomonadales</taxon>
        <taxon>Marinobacteraceae</taxon>
        <taxon>Marinobacter</taxon>
    </lineage>
</organism>
<dbReference type="GO" id="GO:0030288">
    <property type="term" value="C:outer membrane-bounded periplasmic space"/>
    <property type="evidence" value="ECO:0007669"/>
    <property type="project" value="InterPro"/>
</dbReference>
<keyword evidence="8" id="KW-0282">Flagellum</keyword>
<comment type="function">
    <text evidence="1">Assembles around the rod to form the L-ring and probably protects the motor/basal body from shearing forces during rotation.</text>
</comment>
<feature type="region of interest" description="Disordered" evidence="6">
    <location>
        <begin position="221"/>
        <end position="242"/>
    </location>
</feature>
<evidence type="ECO:0000256" key="3">
    <source>
        <dbReference type="ARBA" id="ARBA00008994"/>
    </source>
</evidence>
<comment type="subcellular location">
    <subcellularLocation>
        <location evidence="2">Bacterial flagellum basal body</location>
    </subcellularLocation>
</comment>
<evidence type="ECO:0000256" key="4">
    <source>
        <dbReference type="ARBA" id="ARBA00022729"/>
    </source>
</evidence>
<dbReference type="NCBIfam" id="NF003676">
    <property type="entry name" value="PRK05303.1"/>
    <property type="match status" value="1"/>
</dbReference>
<dbReference type="EMBL" id="FOSC01000010">
    <property type="protein sequence ID" value="SFK10683.1"/>
    <property type="molecule type" value="Genomic_DNA"/>
</dbReference>
<dbReference type="GO" id="GO:0005198">
    <property type="term" value="F:structural molecule activity"/>
    <property type="evidence" value="ECO:0007669"/>
    <property type="project" value="InterPro"/>
</dbReference>
<feature type="chain" id="PRO_5011716332" evidence="7">
    <location>
        <begin position="22"/>
        <end position="242"/>
    </location>
</feature>
<accession>A0A1I3WU00</accession>
<protein>
    <submittedName>
        <fullName evidence="8">Flagellar P-ring protein FlgI</fullName>
    </submittedName>
</protein>